<dbReference type="GeneID" id="19302816"/>
<evidence type="ECO:0000313" key="1">
    <source>
        <dbReference type="EMBL" id="EPQ50733.1"/>
    </source>
</evidence>
<gene>
    <name evidence="1" type="ORF">GLOTRDRAFT_133835</name>
</gene>
<accession>S7PTH8</accession>
<proteinExistence type="predicted"/>
<sequence>MSSIAALTTIPSDPNDPAIKPRSVACVTLLVSHGTSINSATWELLETHLNGDDILTPEGVAWVLAETTEHCCLLSLSGDAEQEAWGLESGGYFYGAHMLRDAADDKAVILRRCKDRPFRTASQLCQRGLEKRDQFTSQPILPMATMPRDPDDPAVQLAHGRGLRDGVTELEAEAIKCHLV</sequence>
<keyword evidence="2" id="KW-1185">Reference proteome</keyword>
<evidence type="ECO:0000313" key="2">
    <source>
        <dbReference type="Proteomes" id="UP000030669"/>
    </source>
</evidence>
<reference evidence="1 2" key="1">
    <citation type="journal article" date="2012" name="Science">
        <title>The Paleozoic origin of enzymatic lignin decomposition reconstructed from 31 fungal genomes.</title>
        <authorList>
            <person name="Floudas D."/>
            <person name="Binder M."/>
            <person name="Riley R."/>
            <person name="Barry K."/>
            <person name="Blanchette R.A."/>
            <person name="Henrissat B."/>
            <person name="Martinez A.T."/>
            <person name="Otillar R."/>
            <person name="Spatafora J.W."/>
            <person name="Yadav J.S."/>
            <person name="Aerts A."/>
            <person name="Benoit I."/>
            <person name="Boyd A."/>
            <person name="Carlson A."/>
            <person name="Copeland A."/>
            <person name="Coutinho P.M."/>
            <person name="de Vries R.P."/>
            <person name="Ferreira P."/>
            <person name="Findley K."/>
            <person name="Foster B."/>
            <person name="Gaskell J."/>
            <person name="Glotzer D."/>
            <person name="Gorecki P."/>
            <person name="Heitman J."/>
            <person name="Hesse C."/>
            <person name="Hori C."/>
            <person name="Igarashi K."/>
            <person name="Jurgens J.A."/>
            <person name="Kallen N."/>
            <person name="Kersten P."/>
            <person name="Kohler A."/>
            <person name="Kuees U."/>
            <person name="Kumar T.K.A."/>
            <person name="Kuo A."/>
            <person name="LaButti K."/>
            <person name="Larrondo L.F."/>
            <person name="Lindquist E."/>
            <person name="Ling A."/>
            <person name="Lombard V."/>
            <person name="Lucas S."/>
            <person name="Lundell T."/>
            <person name="Martin R."/>
            <person name="McLaughlin D.J."/>
            <person name="Morgenstern I."/>
            <person name="Morin E."/>
            <person name="Murat C."/>
            <person name="Nagy L.G."/>
            <person name="Nolan M."/>
            <person name="Ohm R.A."/>
            <person name="Patyshakuliyeva A."/>
            <person name="Rokas A."/>
            <person name="Ruiz-Duenas F.J."/>
            <person name="Sabat G."/>
            <person name="Salamov A."/>
            <person name="Samejima M."/>
            <person name="Schmutz J."/>
            <person name="Slot J.C."/>
            <person name="St John F."/>
            <person name="Stenlid J."/>
            <person name="Sun H."/>
            <person name="Sun S."/>
            <person name="Syed K."/>
            <person name="Tsang A."/>
            <person name="Wiebenga A."/>
            <person name="Young D."/>
            <person name="Pisabarro A."/>
            <person name="Eastwood D.C."/>
            <person name="Martin F."/>
            <person name="Cullen D."/>
            <person name="Grigoriev I.V."/>
            <person name="Hibbett D.S."/>
        </authorList>
    </citation>
    <scope>NUCLEOTIDE SEQUENCE [LARGE SCALE GENOMIC DNA]</scope>
    <source>
        <strain evidence="1 2">ATCC 11539</strain>
    </source>
</reference>
<name>S7PTH8_GLOTA</name>
<dbReference type="Proteomes" id="UP000030669">
    <property type="component" value="Unassembled WGS sequence"/>
</dbReference>
<dbReference type="KEGG" id="gtr:GLOTRDRAFT_133835"/>
<protein>
    <submittedName>
        <fullName evidence="1">Uncharacterized protein</fullName>
    </submittedName>
</protein>
<dbReference type="EMBL" id="KB469314">
    <property type="protein sequence ID" value="EPQ50733.1"/>
    <property type="molecule type" value="Genomic_DNA"/>
</dbReference>
<dbReference type="HOGENOM" id="CLU_1496361_0_0_1"/>
<dbReference type="AlphaFoldDB" id="S7PTH8"/>
<organism evidence="1 2">
    <name type="scientific">Gloeophyllum trabeum (strain ATCC 11539 / FP-39264 / Madison 617)</name>
    <name type="common">Brown rot fungus</name>
    <dbReference type="NCBI Taxonomy" id="670483"/>
    <lineage>
        <taxon>Eukaryota</taxon>
        <taxon>Fungi</taxon>
        <taxon>Dikarya</taxon>
        <taxon>Basidiomycota</taxon>
        <taxon>Agaricomycotina</taxon>
        <taxon>Agaricomycetes</taxon>
        <taxon>Gloeophyllales</taxon>
        <taxon>Gloeophyllaceae</taxon>
        <taxon>Gloeophyllum</taxon>
    </lineage>
</organism>
<dbReference type="RefSeq" id="XP_007870979.1">
    <property type="nucleotide sequence ID" value="XM_007872788.1"/>
</dbReference>